<comment type="subunit">
    <text evidence="2 5">Homodimer.</text>
</comment>
<dbReference type="PANTHER" id="PTHR10515:SF0">
    <property type="entry name" value="THYMIDINE PHOSPHORYLASE"/>
    <property type="match status" value="1"/>
</dbReference>
<dbReference type="InterPro" id="IPR018090">
    <property type="entry name" value="Pyrmidine_PPas_bac/euk"/>
</dbReference>
<dbReference type="InterPro" id="IPR036566">
    <property type="entry name" value="PYNP-like_C_sf"/>
</dbReference>
<dbReference type="SUPFAM" id="SSF47648">
    <property type="entry name" value="Nucleoside phosphorylase/phosphoribosyltransferase N-terminal domain"/>
    <property type="match status" value="1"/>
</dbReference>
<keyword evidence="3 5" id="KW-0328">Glycosyltransferase</keyword>
<reference evidence="8" key="1">
    <citation type="submission" date="2025-08" db="UniProtKB">
        <authorList>
            <consortium name="RefSeq"/>
        </authorList>
    </citation>
    <scope>IDENTIFICATION</scope>
</reference>
<dbReference type="NCBIfam" id="TIGR02644">
    <property type="entry name" value="Y_phosphoryl"/>
    <property type="match status" value="1"/>
</dbReference>
<comment type="pathway">
    <text evidence="5">Pyrimidine metabolism; dTMP biosynthesis via salvage pathway; dTMP from thymine: step 1/2.</text>
</comment>
<evidence type="ECO:0000256" key="1">
    <source>
        <dbReference type="ARBA" id="ARBA00006915"/>
    </source>
</evidence>
<dbReference type="InterPro" id="IPR013102">
    <property type="entry name" value="PYNP_C"/>
</dbReference>
<keyword evidence="7" id="KW-1185">Reference proteome</keyword>
<evidence type="ECO:0000313" key="8">
    <source>
        <dbReference type="RefSeq" id="XP_012943459.1"/>
    </source>
</evidence>
<dbReference type="InterPro" id="IPR036320">
    <property type="entry name" value="Glycosyl_Trfase_fam3_N_dom_sf"/>
</dbReference>
<gene>
    <name evidence="8" type="primary">LOC101846310</name>
</gene>
<evidence type="ECO:0000256" key="2">
    <source>
        <dbReference type="ARBA" id="ARBA00011738"/>
    </source>
</evidence>
<sequence>MAPVRYPDLIAKKRDGQELSDEEIQMFVQGVAKEDMGDSQIGAMLMAIFLRGMSTREVTTLTQEMVNSGECLTWPEEWKDILVDKHSTGGVGDKISLVLMPALAAVGMKVPTISGRGLAHTGGTLDKLEAIPGFRVSLTSQEMTHMLRTVGVFIAGQTQNICPADKIMYKTRDVTATVNHIGLITGSIMSKKLAESIKSLVLDVKTGNGALMADEQQAAELAESMVSCGKGLGLNSVALITDMDSPIGNMVGNALEVAESIWCLQGKGPSDLEDLVVEQGGQLLAASGKADSVEEGTDKLRQSIRNGTALGVFREMMKGQGVSSDVADDLCDPQKDVWTILTPAKNKTELKSPTAGYVKRIDAMPVAVAVHRLGGGRTTPGASINWSVGVQLLADIGSQLDQGQAWAVIHHDENIPDDVLSMLENALKLSSEKVPPVSSRVKRVISK</sequence>
<dbReference type="InterPro" id="IPR000053">
    <property type="entry name" value="Thymidine/pyrmidine_PPase"/>
</dbReference>
<dbReference type="SUPFAM" id="SSF54680">
    <property type="entry name" value="Pyrimidine nucleoside phosphorylase C-terminal domain"/>
    <property type="match status" value="1"/>
</dbReference>
<dbReference type="InterPro" id="IPR000312">
    <property type="entry name" value="Glycosyl_Trfase_fam3"/>
</dbReference>
<dbReference type="Gene3D" id="3.90.1170.30">
    <property type="entry name" value="Pyrimidine nucleoside phosphorylase-like, C-terminal domain"/>
    <property type="match status" value="1"/>
</dbReference>
<dbReference type="RefSeq" id="XP_012943459.1">
    <property type="nucleotide sequence ID" value="XM_013088005.1"/>
</dbReference>
<dbReference type="Pfam" id="PF00591">
    <property type="entry name" value="Glycos_transf_3"/>
    <property type="match status" value="1"/>
</dbReference>
<dbReference type="GeneID" id="101846310"/>
<evidence type="ECO:0000313" key="7">
    <source>
        <dbReference type="Proteomes" id="UP000694888"/>
    </source>
</evidence>
<dbReference type="PANTHER" id="PTHR10515">
    <property type="entry name" value="THYMIDINE PHOSPHORYLASE"/>
    <property type="match status" value="1"/>
</dbReference>
<dbReference type="Pfam" id="PF02885">
    <property type="entry name" value="Glycos_trans_3N"/>
    <property type="match status" value="1"/>
</dbReference>
<proteinExistence type="inferred from homology"/>
<evidence type="ECO:0000256" key="5">
    <source>
        <dbReference type="PIRNR" id="PIRNR000478"/>
    </source>
</evidence>
<dbReference type="Proteomes" id="UP000694888">
    <property type="component" value="Unplaced"/>
</dbReference>
<dbReference type="Gene3D" id="3.40.1030.10">
    <property type="entry name" value="Nucleoside phosphorylase/phosphoribosyltransferase catalytic domain"/>
    <property type="match status" value="1"/>
</dbReference>
<evidence type="ECO:0000256" key="3">
    <source>
        <dbReference type="ARBA" id="ARBA00022676"/>
    </source>
</evidence>
<name>A0ABM1A9M0_APLCA</name>
<feature type="domain" description="Pyrimidine nucleoside phosphorylase C-terminal" evidence="6">
    <location>
        <begin position="357"/>
        <end position="430"/>
    </location>
</feature>
<dbReference type="NCBIfam" id="NF004490">
    <property type="entry name" value="PRK05820.1"/>
    <property type="match status" value="1"/>
</dbReference>
<dbReference type="SUPFAM" id="SSF52418">
    <property type="entry name" value="Nucleoside phosphorylase/phosphoribosyltransferase catalytic domain"/>
    <property type="match status" value="1"/>
</dbReference>
<dbReference type="Pfam" id="PF07831">
    <property type="entry name" value="PYNP_C"/>
    <property type="match status" value="1"/>
</dbReference>
<dbReference type="SMART" id="SM00941">
    <property type="entry name" value="PYNP_C"/>
    <property type="match status" value="1"/>
</dbReference>
<protein>
    <recommendedName>
        <fullName evidence="5">Thymidine phosphorylase</fullName>
        <shortName evidence="5">TP</shortName>
        <ecNumber evidence="5">2.4.2.4</ecNumber>
    </recommendedName>
    <alternativeName>
        <fullName evidence="5">TdRPase</fullName>
    </alternativeName>
</protein>
<comment type="catalytic activity">
    <reaction evidence="5">
        <text>thymidine + phosphate = 2-deoxy-alpha-D-ribose 1-phosphate + thymine</text>
        <dbReference type="Rhea" id="RHEA:16037"/>
        <dbReference type="ChEBI" id="CHEBI:17748"/>
        <dbReference type="ChEBI" id="CHEBI:17821"/>
        <dbReference type="ChEBI" id="CHEBI:43474"/>
        <dbReference type="ChEBI" id="CHEBI:57259"/>
        <dbReference type="EC" id="2.4.2.4"/>
    </reaction>
</comment>
<dbReference type="PIRSF" id="PIRSF000478">
    <property type="entry name" value="TP_PyNP"/>
    <property type="match status" value="1"/>
</dbReference>
<dbReference type="Gene3D" id="1.20.970.10">
    <property type="entry name" value="Transferase, Pyrimidine Nucleoside Phosphorylase, Chain C"/>
    <property type="match status" value="1"/>
</dbReference>
<dbReference type="PROSITE" id="PS00647">
    <property type="entry name" value="THYMID_PHOSPHORYLASE"/>
    <property type="match status" value="1"/>
</dbReference>
<accession>A0ABM1A9M0</accession>
<evidence type="ECO:0000256" key="4">
    <source>
        <dbReference type="ARBA" id="ARBA00022679"/>
    </source>
</evidence>
<comment type="similarity">
    <text evidence="1 5">Belongs to the thymidine/pyrimidine-nucleoside phosphorylase family.</text>
</comment>
<evidence type="ECO:0000259" key="6">
    <source>
        <dbReference type="SMART" id="SM00941"/>
    </source>
</evidence>
<comment type="function">
    <text evidence="5">Catalyzes the reversible phosphorolysis of thymidine. The produced molecules are then utilized as carbon and energy sources or in the rescue of pyrimidine bases for nucleotide synthesis.</text>
</comment>
<keyword evidence="4 5" id="KW-0808">Transferase</keyword>
<organism evidence="7 8">
    <name type="scientific">Aplysia californica</name>
    <name type="common">California sea hare</name>
    <dbReference type="NCBI Taxonomy" id="6500"/>
    <lineage>
        <taxon>Eukaryota</taxon>
        <taxon>Metazoa</taxon>
        <taxon>Spiralia</taxon>
        <taxon>Lophotrochozoa</taxon>
        <taxon>Mollusca</taxon>
        <taxon>Gastropoda</taxon>
        <taxon>Heterobranchia</taxon>
        <taxon>Euthyneura</taxon>
        <taxon>Tectipleura</taxon>
        <taxon>Aplysiida</taxon>
        <taxon>Aplysioidea</taxon>
        <taxon>Aplysiidae</taxon>
        <taxon>Aplysia</taxon>
    </lineage>
</organism>
<dbReference type="InterPro" id="IPR017459">
    <property type="entry name" value="Glycosyl_Trfase_fam3_N_dom"/>
</dbReference>
<dbReference type="InterPro" id="IPR035902">
    <property type="entry name" value="Nuc_phospho_transferase"/>
</dbReference>
<dbReference type="EC" id="2.4.2.4" evidence="5"/>
<dbReference type="InterPro" id="IPR017872">
    <property type="entry name" value="Pyrmidine_PPase_CS"/>
</dbReference>